<reference evidence="2 3" key="1">
    <citation type="submission" date="2012-02" db="EMBL/GenBank/DDBJ databases">
        <title>Complete genome sequence of Caldilinea aerophila DSM 14535 (= NBRC 102666).</title>
        <authorList>
            <person name="Oguchi A."/>
            <person name="Hosoyama A."/>
            <person name="Sekine M."/>
            <person name="Fukai R."/>
            <person name="Kato Y."/>
            <person name="Nakamura S."/>
            <person name="Hanada S."/>
            <person name="Yamazaki S."/>
            <person name="Fujita N."/>
        </authorList>
    </citation>
    <scope>NUCLEOTIDE SEQUENCE [LARGE SCALE GENOMIC DNA]</scope>
    <source>
        <strain evidence="3">DSM 14535 / JCM 11387 / NBRC 104270 / STL-6-O1</strain>
    </source>
</reference>
<feature type="region of interest" description="Disordered" evidence="1">
    <location>
        <begin position="292"/>
        <end position="319"/>
    </location>
</feature>
<dbReference type="RefSeq" id="WP_014434602.1">
    <property type="nucleotide sequence ID" value="NC_017079.1"/>
</dbReference>
<dbReference type="KEGG" id="cap:CLDAP_33360"/>
<dbReference type="HOGENOM" id="CLU_870651_0_0_0"/>
<keyword evidence="3" id="KW-1185">Reference proteome</keyword>
<sequence>MRIQGRYRVSLNGFRCNNSTWDDALNRDGFGDEVFFQIEYRYVDGNGSPMGEPVRRVTRTIGAPGDGRYAFGSARDIWGNLQLGIASGDEFPGPSPFERRNPFPNPEDVPPLLIWEGDLVSDWEGDHTDYWIGRRVTHENIVFITSTIWERDPGEDAMTGWLRWLVAADEKFGDKAREIVSGVWPLTAPVFDAVSLGIQTGATLPEILGQAGTRPIGTMRDATVGELLFTPQVLDLTQARAEEMLARNEGYGVGVRPFHYRDADIFRGDYVFWLQVERVGILRELPPLVGTAPSPLSGSGGGGVTLSTGGIPLAPRPRL</sequence>
<evidence type="ECO:0000256" key="1">
    <source>
        <dbReference type="SAM" id="MobiDB-lite"/>
    </source>
</evidence>
<proteinExistence type="predicted"/>
<organism evidence="2 3">
    <name type="scientific">Caldilinea aerophila (strain DSM 14535 / JCM 11387 / NBRC 104270 / STL-6-O1)</name>
    <dbReference type="NCBI Taxonomy" id="926550"/>
    <lineage>
        <taxon>Bacteria</taxon>
        <taxon>Bacillati</taxon>
        <taxon>Chloroflexota</taxon>
        <taxon>Caldilineae</taxon>
        <taxon>Caldilineales</taxon>
        <taxon>Caldilineaceae</taxon>
        <taxon>Caldilinea</taxon>
    </lineage>
</organism>
<accession>I0I7Y8</accession>
<dbReference type="OrthoDB" id="3078341at2"/>
<name>I0I7Y8_CALAS</name>
<evidence type="ECO:0000313" key="2">
    <source>
        <dbReference type="EMBL" id="BAM01376.1"/>
    </source>
</evidence>
<gene>
    <name evidence="2" type="ordered locus">CLDAP_33360</name>
</gene>
<evidence type="ECO:0000313" key="3">
    <source>
        <dbReference type="Proteomes" id="UP000007880"/>
    </source>
</evidence>
<protein>
    <submittedName>
        <fullName evidence="2">Uncharacterized protein</fullName>
    </submittedName>
</protein>
<dbReference type="EMBL" id="AP012337">
    <property type="protein sequence ID" value="BAM01376.1"/>
    <property type="molecule type" value="Genomic_DNA"/>
</dbReference>
<dbReference type="AlphaFoldDB" id="I0I7Y8"/>
<dbReference type="STRING" id="926550.CLDAP_33360"/>
<dbReference type="Proteomes" id="UP000007880">
    <property type="component" value="Chromosome"/>
</dbReference>